<evidence type="ECO:0000256" key="9">
    <source>
        <dbReference type="ARBA" id="ARBA00050504"/>
    </source>
</evidence>
<dbReference type="GeneID" id="26100268"/>
<gene>
    <name evidence="12" type="primary">ilvC</name>
    <name evidence="17" type="ORF">Pdsh_03875</name>
    <name evidence="16" type="ORF">Pyrde_1928</name>
</gene>
<feature type="active site" evidence="12">
    <location>
        <position position="107"/>
    </location>
</feature>
<feature type="binding site" evidence="12 13">
    <location>
        <position position="230"/>
    </location>
    <ligand>
        <name>Mg(2+)</name>
        <dbReference type="ChEBI" id="CHEBI:18420"/>
        <label>2</label>
    </ligand>
</feature>
<accession>A0A0P0N5B2</accession>
<feature type="domain" description="KARI C-terminal knotted" evidence="15">
    <location>
        <begin position="182"/>
        <end position="327"/>
    </location>
</feature>
<evidence type="ECO:0000256" key="4">
    <source>
        <dbReference type="ARBA" id="ARBA00022605"/>
    </source>
</evidence>
<evidence type="ECO:0000256" key="12">
    <source>
        <dbReference type="HAMAP-Rule" id="MF_00435"/>
    </source>
</evidence>
<feature type="binding site" evidence="12">
    <location>
        <position position="52"/>
    </location>
    <ligand>
        <name>NADP(+)</name>
        <dbReference type="ChEBI" id="CHEBI:58349"/>
    </ligand>
</feature>
<dbReference type="UniPathway" id="UPA00047">
    <property type="reaction ID" value="UER00056"/>
</dbReference>
<evidence type="ECO:0000256" key="2">
    <source>
        <dbReference type="ARBA" id="ARBA00004885"/>
    </source>
</evidence>
<feature type="binding site" evidence="12 13">
    <location>
        <position position="251"/>
    </location>
    <ligand>
        <name>substrate</name>
    </ligand>
</feature>
<comment type="caution">
    <text evidence="12">Lacks conserved residue(s) required for the propagation of feature annotation.</text>
</comment>
<feature type="binding site" evidence="12 13">
    <location>
        <position position="190"/>
    </location>
    <ligand>
        <name>Mg(2+)</name>
        <dbReference type="ChEBI" id="CHEBI:18420"/>
        <label>2</label>
    </ligand>
</feature>
<protein>
    <recommendedName>
        <fullName evidence="12">Ketol-acid reductoisomerase (NADP(+))</fullName>
        <shortName evidence="12">KARI</shortName>
        <ecNumber evidence="12">1.1.1.86</ecNumber>
    </recommendedName>
    <alternativeName>
        <fullName evidence="12">Acetohydroxy-acid isomeroreductase</fullName>
        <shortName evidence="12">AHIR</shortName>
    </alternativeName>
    <alternativeName>
        <fullName evidence="12">Alpha-keto-beta-hydroxylacyl reductoisomerase</fullName>
    </alternativeName>
</protein>
<dbReference type="GO" id="GO:0009097">
    <property type="term" value="P:isoleucine biosynthetic process"/>
    <property type="evidence" value="ECO:0007669"/>
    <property type="project" value="UniProtKB-UniRule"/>
</dbReference>
<dbReference type="Gene3D" id="6.10.240.10">
    <property type="match status" value="1"/>
</dbReference>
<comment type="catalytic activity">
    <reaction evidence="10">
        <text>(2R)-2,3-dihydroxy-3-methylbutanoate + NADP(+) = (2S)-2-acetolactate + NADPH + H(+)</text>
        <dbReference type="Rhea" id="RHEA:22068"/>
        <dbReference type="ChEBI" id="CHEBI:15378"/>
        <dbReference type="ChEBI" id="CHEBI:49072"/>
        <dbReference type="ChEBI" id="CHEBI:57783"/>
        <dbReference type="ChEBI" id="CHEBI:58349"/>
        <dbReference type="ChEBI" id="CHEBI:58476"/>
        <dbReference type="EC" id="1.1.1.383"/>
    </reaction>
</comment>
<feature type="binding site" evidence="12 13">
    <location>
        <position position="190"/>
    </location>
    <ligand>
        <name>Mg(2+)</name>
        <dbReference type="ChEBI" id="CHEBI:18420"/>
        <label>1</label>
    </ligand>
</feature>
<feature type="binding site" evidence="12">
    <location>
        <position position="48"/>
    </location>
    <ligand>
        <name>NADP(+)</name>
        <dbReference type="ChEBI" id="CHEBI:58349"/>
    </ligand>
</feature>
<keyword evidence="8 12" id="KW-0100">Branched-chain amino acid biosynthesis</keyword>
<evidence type="ECO:0000259" key="15">
    <source>
        <dbReference type="PROSITE" id="PS51851"/>
    </source>
</evidence>
<dbReference type="GO" id="GO:0000287">
    <property type="term" value="F:magnesium ion binding"/>
    <property type="evidence" value="ECO:0007669"/>
    <property type="project" value="UniProtKB-UniRule"/>
</dbReference>
<comment type="function">
    <text evidence="11">Involved in the biosynthesis of branched-chain amino acids (BCAA). Catalyzes an alkyl-migration followed by a ketol-acid reduction of (S)-2-acetolactate (S2AL) to yield (R)-2,3-dihydroxy-isovalerate. In the isomerase reaction, S2AL is rearranged via a Mg-dependent methyl migration to produce 3-hydroxy-3-methyl-2-ketobutyrate (HMKB). In the reductase reaction, this 2-ketoacid undergoes a metal-dependent reduction by NADPH or NADH to yield (R)-2,3-dihydroxy-isovalerate.</text>
</comment>
<evidence type="ECO:0000313" key="19">
    <source>
        <dbReference type="Proteomes" id="UP000196694"/>
    </source>
</evidence>
<comment type="similarity">
    <text evidence="3 12 13">Belongs to the ketol-acid reductoisomerase family.</text>
</comment>
<reference evidence="17 19" key="2">
    <citation type="submission" date="2017-05" db="EMBL/GenBank/DDBJ databases">
        <title>The draft genome of the hyperthermophilic archaeon 'Pyrodictium delaneyi strain Hulk', an iron and nitrate reducer, reveals the capacity for sulfate reduction.</title>
        <authorList>
            <person name="Demey L.M."/>
            <person name="Miller C."/>
            <person name="Manzella M."/>
            <person name="Reguera G."/>
            <person name="Kashefi K."/>
        </authorList>
    </citation>
    <scope>NUCLEOTIDE SEQUENCE [LARGE SCALE GENOMIC DNA]</scope>
    <source>
        <strain evidence="17 19">Hulk</strain>
    </source>
</reference>
<dbReference type="PROSITE" id="PS51850">
    <property type="entry name" value="KARI_N"/>
    <property type="match status" value="1"/>
</dbReference>
<dbReference type="PANTHER" id="PTHR21371:SF1">
    <property type="entry name" value="KETOL-ACID REDUCTOISOMERASE, MITOCHONDRIAL"/>
    <property type="match status" value="1"/>
</dbReference>
<dbReference type="PATRIC" id="fig|1273541.4.peg.2049"/>
<sequence length="327" mass="36646">MAKIYTDRDASLDPLRDKTIAVIGYGSQGRAQALNLRDSGLDVIVGLRPGKSWELAEKEGFKVYRVDEAVKRADVIMMLIPDMVQPEVWKNQVEPHLREGMTVDFAHGFTVHYGLIKPPEFVDVVMVAPKSPGAKVREEFLAGRGVPALVAVYQDYSGRALDTALAIAKGIGATRAGVIETTFKEETETDLIGEQTVLVGGLMELIKKGFETLVELGYQPEVAYFEVLNEAKLIMDLIWRYGITGMLERVSVTARYGGLTVGPKVIDDRVKENMKKAAERVRSGEFAREWVEEYRKGMPRLQKLLEDTRSHEIERVGKEMRRLLFGD</sequence>
<keyword evidence="16" id="KW-0413">Isomerase</keyword>
<keyword evidence="19" id="KW-1185">Reference proteome</keyword>
<dbReference type="InterPro" id="IPR000506">
    <property type="entry name" value="KARI_C"/>
</dbReference>
<dbReference type="GO" id="GO:0050661">
    <property type="term" value="F:NADP binding"/>
    <property type="evidence" value="ECO:0007669"/>
    <property type="project" value="InterPro"/>
</dbReference>
<dbReference type="GO" id="GO:0004455">
    <property type="term" value="F:ketol-acid reductoisomerase activity"/>
    <property type="evidence" value="ECO:0007669"/>
    <property type="project" value="UniProtKB-UniRule"/>
</dbReference>
<dbReference type="RefSeq" id="WP_055410948.1">
    <property type="nucleotide sequence ID" value="NZ_CP013011.1"/>
</dbReference>
<evidence type="ECO:0000256" key="8">
    <source>
        <dbReference type="ARBA" id="ARBA00023304"/>
    </source>
</evidence>
<dbReference type="GO" id="GO:0009099">
    <property type="term" value="P:L-valine biosynthetic process"/>
    <property type="evidence" value="ECO:0007669"/>
    <property type="project" value="UniProtKB-UniRule"/>
</dbReference>
<dbReference type="InterPro" id="IPR013023">
    <property type="entry name" value="KARI"/>
</dbReference>
<dbReference type="PROSITE" id="PS51851">
    <property type="entry name" value="KARI_C"/>
    <property type="match status" value="1"/>
</dbReference>
<dbReference type="Pfam" id="PF01450">
    <property type="entry name" value="KARI_C"/>
    <property type="match status" value="1"/>
</dbReference>
<comment type="catalytic activity">
    <reaction evidence="12">
        <text>(2R,3R)-2,3-dihydroxy-3-methylpentanoate + NADP(+) = (S)-2-ethyl-2-hydroxy-3-oxobutanoate + NADPH + H(+)</text>
        <dbReference type="Rhea" id="RHEA:13493"/>
        <dbReference type="ChEBI" id="CHEBI:15378"/>
        <dbReference type="ChEBI" id="CHEBI:49256"/>
        <dbReference type="ChEBI" id="CHEBI:49258"/>
        <dbReference type="ChEBI" id="CHEBI:57783"/>
        <dbReference type="ChEBI" id="CHEBI:58349"/>
        <dbReference type="EC" id="1.1.1.86"/>
    </reaction>
</comment>
<dbReference type="SUPFAM" id="SSF48179">
    <property type="entry name" value="6-phosphogluconate dehydrogenase C-terminal domain-like"/>
    <property type="match status" value="1"/>
</dbReference>
<feature type="binding site" evidence="12">
    <location>
        <begin position="25"/>
        <end position="28"/>
    </location>
    <ligand>
        <name>NADP(+)</name>
        <dbReference type="ChEBI" id="CHEBI:58349"/>
    </ligand>
</feature>
<evidence type="ECO:0000256" key="10">
    <source>
        <dbReference type="ARBA" id="ARBA00052344"/>
    </source>
</evidence>
<dbReference type="Proteomes" id="UP000058613">
    <property type="component" value="Chromosome"/>
</dbReference>
<evidence type="ECO:0000256" key="7">
    <source>
        <dbReference type="ARBA" id="ARBA00023002"/>
    </source>
</evidence>
<feature type="binding site" evidence="12">
    <location>
        <position position="133"/>
    </location>
    <ligand>
        <name>NADP(+)</name>
        <dbReference type="ChEBI" id="CHEBI:58349"/>
    </ligand>
</feature>
<dbReference type="Gene3D" id="3.40.50.720">
    <property type="entry name" value="NAD(P)-binding Rossmann-like Domain"/>
    <property type="match status" value="1"/>
</dbReference>
<comment type="cofactor">
    <cofactor evidence="12">
        <name>Mg(2+)</name>
        <dbReference type="ChEBI" id="CHEBI:18420"/>
    </cofactor>
    <text evidence="12">Binds 2 magnesium ions per subunit.</text>
</comment>
<dbReference type="EMBL" id="CP013011">
    <property type="protein sequence ID" value="ALL01971.1"/>
    <property type="molecule type" value="Genomic_DNA"/>
</dbReference>
<dbReference type="PIRSF" id="PIRSF000116">
    <property type="entry name" value="IlvC_gammaproteo"/>
    <property type="match status" value="1"/>
</dbReference>
<dbReference type="GO" id="GO:0016853">
    <property type="term" value="F:isomerase activity"/>
    <property type="evidence" value="ECO:0007669"/>
    <property type="project" value="UniProtKB-KW"/>
</dbReference>
<evidence type="ECO:0000256" key="1">
    <source>
        <dbReference type="ARBA" id="ARBA00004864"/>
    </source>
</evidence>
<keyword evidence="4 12" id="KW-0028">Amino-acid biosynthesis</keyword>
<evidence type="ECO:0000256" key="13">
    <source>
        <dbReference type="PROSITE-ProRule" id="PRU01198"/>
    </source>
</evidence>
<evidence type="ECO:0000256" key="6">
    <source>
        <dbReference type="ARBA" id="ARBA00022842"/>
    </source>
</evidence>
<dbReference type="Proteomes" id="UP000196694">
    <property type="component" value="Unassembled WGS sequence"/>
</dbReference>
<evidence type="ECO:0000313" key="18">
    <source>
        <dbReference type="Proteomes" id="UP000058613"/>
    </source>
</evidence>
<evidence type="ECO:0000313" key="16">
    <source>
        <dbReference type="EMBL" id="ALL01971.1"/>
    </source>
</evidence>
<dbReference type="NCBIfam" id="NF004017">
    <property type="entry name" value="PRK05479.1"/>
    <property type="match status" value="1"/>
</dbReference>
<dbReference type="InterPro" id="IPR014359">
    <property type="entry name" value="KARI_prok"/>
</dbReference>
<dbReference type="EMBL" id="NCQP01000002">
    <property type="protein sequence ID" value="OWJ55201.1"/>
    <property type="molecule type" value="Genomic_DNA"/>
</dbReference>
<evidence type="ECO:0000259" key="14">
    <source>
        <dbReference type="PROSITE" id="PS51850"/>
    </source>
</evidence>
<dbReference type="InterPro" id="IPR013116">
    <property type="entry name" value="KARI_N"/>
</dbReference>
<feature type="binding site" evidence="12 13">
    <location>
        <position position="226"/>
    </location>
    <ligand>
        <name>Mg(2+)</name>
        <dbReference type="ChEBI" id="CHEBI:18420"/>
        <label>2</label>
    </ligand>
</feature>
<comment type="catalytic activity">
    <reaction evidence="12">
        <text>(2R)-2,3-dihydroxy-3-methylbutanoate + NADP(+) = (2S)-2-acetolactate + NADPH + H(+)</text>
        <dbReference type="Rhea" id="RHEA:22068"/>
        <dbReference type="ChEBI" id="CHEBI:15378"/>
        <dbReference type="ChEBI" id="CHEBI:49072"/>
        <dbReference type="ChEBI" id="CHEBI:57783"/>
        <dbReference type="ChEBI" id="CHEBI:58349"/>
        <dbReference type="ChEBI" id="CHEBI:58476"/>
        <dbReference type="EC" id="1.1.1.86"/>
    </reaction>
</comment>
<comment type="function">
    <text evidence="12">Involved in the biosynthesis of branched-chain amino acids (BCAA). Catalyzes an alkyl-migration followed by a ketol-acid reduction of (S)-2-acetolactate (S2AL) to yield (R)-2,3-dihydroxy-isovalerate. In the isomerase reaction, S2AL is rearranged via a Mg-dependent methyl migration to produce 3-hydroxy-3-methyl-2-ketobutyrate (HMKB). In the reductase reaction, this 2-ketoacid undergoes a metal-dependent reduction by NADPH to yield (R)-2,3-dihydroxy-isovalerate.</text>
</comment>
<evidence type="ECO:0000313" key="17">
    <source>
        <dbReference type="EMBL" id="OWJ55201.1"/>
    </source>
</evidence>
<comment type="pathway">
    <text evidence="2 12">Amino-acid biosynthesis; L-isoleucine biosynthesis; L-isoleucine from 2-oxobutanoate: step 2/4.</text>
</comment>
<dbReference type="STRING" id="1273541.Pyrde_1928"/>
<dbReference type="OrthoDB" id="6064at2157"/>
<keyword evidence="5 12" id="KW-0479">Metal-binding</keyword>
<keyword evidence="6 12" id="KW-0460">Magnesium</keyword>
<feature type="binding site" evidence="12 13">
    <location>
        <position position="194"/>
    </location>
    <ligand>
        <name>Mg(2+)</name>
        <dbReference type="ChEBI" id="CHEBI:18420"/>
        <label>1</label>
    </ligand>
</feature>
<evidence type="ECO:0000256" key="3">
    <source>
        <dbReference type="ARBA" id="ARBA00010318"/>
    </source>
</evidence>
<dbReference type="SUPFAM" id="SSF51735">
    <property type="entry name" value="NAD(P)-binding Rossmann-fold domains"/>
    <property type="match status" value="1"/>
</dbReference>
<dbReference type="FunFam" id="3.40.50.720:FF:000023">
    <property type="entry name" value="Ketol-acid reductoisomerase (NADP(+))"/>
    <property type="match status" value="1"/>
</dbReference>
<evidence type="ECO:0000256" key="5">
    <source>
        <dbReference type="ARBA" id="ARBA00022723"/>
    </source>
</evidence>
<proteinExistence type="inferred from homology"/>
<comment type="catalytic activity">
    <reaction evidence="9">
        <text>(2R)-2,3-dihydroxy-3-methylbutanoate + NAD(+) = (2S)-2-acetolactate + NADH + H(+)</text>
        <dbReference type="Rhea" id="RHEA:30627"/>
        <dbReference type="ChEBI" id="CHEBI:15378"/>
        <dbReference type="ChEBI" id="CHEBI:49072"/>
        <dbReference type="ChEBI" id="CHEBI:57540"/>
        <dbReference type="ChEBI" id="CHEBI:57945"/>
        <dbReference type="ChEBI" id="CHEBI:58476"/>
        <dbReference type="EC" id="1.1.1.383"/>
    </reaction>
</comment>
<dbReference type="InterPro" id="IPR036291">
    <property type="entry name" value="NAD(P)-bd_dom_sf"/>
</dbReference>
<dbReference type="InterPro" id="IPR008927">
    <property type="entry name" value="6-PGluconate_DH-like_C_sf"/>
</dbReference>
<dbReference type="NCBIfam" id="TIGR00465">
    <property type="entry name" value="ilvC"/>
    <property type="match status" value="1"/>
</dbReference>
<keyword evidence="12" id="KW-0521">NADP</keyword>
<reference evidence="16 18" key="1">
    <citation type="submission" date="2015-10" db="EMBL/GenBank/DDBJ databases">
        <title>Complete genome sequence of hyperthermophilic archaeon Pyrodictium delaneyi Su06.</title>
        <authorList>
            <person name="Jung J.-H."/>
            <person name="Lin J."/>
            <person name="Holden J.F."/>
            <person name="Park C.-S."/>
        </authorList>
    </citation>
    <scope>NUCLEOTIDE SEQUENCE [LARGE SCALE GENOMIC DNA]</scope>
    <source>
        <strain evidence="16 18">Su06</strain>
    </source>
</reference>
<comment type="pathway">
    <text evidence="1 12">Amino-acid biosynthesis; L-valine biosynthesis; L-valine from pyruvate: step 2/4.</text>
</comment>
<dbReference type="PANTHER" id="PTHR21371">
    <property type="entry name" value="KETOL-ACID REDUCTOISOMERASE, MITOCHONDRIAL"/>
    <property type="match status" value="1"/>
</dbReference>
<dbReference type="EC" id="1.1.1.86" evidence="12"/>
<dbReference type="UniPathway" id="UPA00049">
    <property type="reaction ID" value="UER00060"/>
</dbReference>
<keyword evidence="7 12" id="KW-0560">Oxidoreductase</keyword>
<dbReference type="HAMAP" id="MF_00435">
    <property type="entry name" value="IlvC"/>
    <property type="match status" value="1"/>
</dbReference>
<dbReference type="AlphaFoldDB" id="A0A0P0N5B2"/>
<organism evidence="16 18">
    <name type="scientific">Pyrodictium delaneyi</name>
    <dbReference type="NCBI Taxonomy" id="1273541"/>
    <lineage>
        <taxon>Archaea</taxon>
        <taxon>Thermoproteota</taxon>
        <taxon>Thermoprotei</taxon>
        <taxon>Desulfurococcales</taxon>
        <taxon>Pyrodictiaceae</taxon>
        <taxon>Pyrodictium</taxon>
    </lineage>
</organism>
<dbReference type="KEGG" id="pdl:Pyrde_1928"/>
<evidence type="ECO:0000256" key="11">
    <source>
        <dbReference type="ARBA" id="ARBA00055021"/>
    </source>
</evidence>
<dbReference type="Pfam" id="PF07991">
    <property type="entry name" value="KARI_N"/>
    <property type="match status" value="1"/>
</dbReference>
<name>A0A0P0N5B2_9CREN</name>
<feature type="domain" description="KARI N-terminal Rossmann" evidence="14">
    <location>
        <begin position="2"/>
        <end position="181"/>
    </location>
</feature>